<organism evidence="6 7">
    <name type="scientific">Chimaeribacter arupi</name>
    <dbReference type="NCBI Taxonomy" id="2060066"/>
    <lineage>
        <taxon>Bacteria</taxon>
        <taxon>Pseudomonadati</taxon>
        <taxon>Pseudomonadota</taxon>
        <taxon>Gammaproteobacteria</taxon>
        <taxon>Enterobacterales</taxon>
        <taxon>Yersiniaceae</taxon>
        <taxon>Chimaeribacter</taxon>
    </lineage>
</organism>
<dbReference type="SUPFAM" id="SSF88713">
    <property type="entry name" value="Glycoside hydrolase/deacetylase"/>
    <property type="match status" value="1"/>
</dbReference>
<dbReference type="InterPro" id="IPR041147">
    <property type="entry name" value="GH38_C"/>
</dbReference>
<evidence type="ECO:0000256" key="3">
    <source>
        <dbReference type="ARBA" id="ARBA00022801"/>
    </source>
</evidence>
<dbReference type="InterPro" id="IPR015341">
    <property type="entry name" value="Glyco_hydro_38_cen"/>
</dbReference>
<dbReference type="CDD" id="cd10815">
    <property type="entry name" value="GH38N_AMII_EcMngB_like"/>
    <property type="match status" value="1"/>
</dbReference>
<dbReference type="Pfam" id="PF07748">
    <property type="entry name" value="Glyco_hydro_38C"/>
    <property type="match status" value="1"/>
</dbReference>
<evidence type="ECO:0000313" key="7">
    <source>
        <dbReference type="Proteomes" id="UP000234626"/>
    </source>
</evidence>
<dbReference type="GO" id="GO:0030246">
    <property type="term" value="F:carbohydrate binding"/>
    <property type="evidence" value="ECO:0007669"/>
    <property type="project" value="InterPro"/>
</dbReference>
<dbReference type="RefSeq" id="WP_101834095.1">
    <property type="nucleotide sequence ID" value="NZ_PJZK01000003.1"/>
</dbReference>
<evidence type="ECO:0000256" key="1">
    <source>
        <dbReference type="ARBA" id="ARBA00009792"/>
    </source>
</evidence>
<dbReference type="PANTHER" id="PTHR46017:SF2">
    <property type="entry name" value="MANNOSYLGLYCERATE HYDROLASE"/>
    <property type="match status" value="1"/>
</dbReference>
<dbReference type="GO" id="GO:0046872">
    <property type="term" value="F:metal ion binding"/>
    <property type="evidence" value="ECO:0007669"/>
    <property type="project" value="UniProtKB-KW"/>
</dbReference>
<reference evidence="6 7" key="1">
    <citation type="submission" date="2017-12" db="EMBL/GenBank/DDBJ databases">
        <title>Characterization of six clinical isolates of Enterochimera gen. nov., a novel genus of the Yersiniaciae family and the three species Enterochimera arupensis sp. nov., Enterochimera coloradensis sp. nov, and Enterochimera californica sp. nov.</title>
        <authorList>
            <person name="Rossi A."/>
            <person name="Fisher M."/>
        </authorList>
    </citation>
    <scope>NUCLEOTIDE SEQUENCE [LARGE SCALE GENOMIC DNA]</scope>
    <source>
        <strain evidence="6 7">2016Iso1</strain>
    </source>
</reference>
<dbReference type="Pfam" id="PF17677">
    <property type="entry name" value="Glyco_hydro38C2"/>
    <property type="match status" value="1"/>
</dbReference>
<dbReference type="GO" id="GO:0004559">
    <property type="term" value="F:alpha-mannosidase activity"/>
    <property type="evidence" value="ECO:0007669"/>
    <property type="project" value="InterPro"/>
</dbReference>
<dbReference type="InterPro" id="IPR028995">
    <property type="entry name" value="Glyco_hydro_57/38_cen_sf"/>
</dbReference>
<dbReference type="Pfam" id="PF09261">
    <property type="entry name" value="Alpha-mann_mid"/>
    <property type="match status" value="1"/>
</dbReference>
<dbReference type="OrthoDB" id="9764050at2"/>
<dbReference type="NCBIfam" id="NF007331">
    <property type="entry name" value="PRK09819.1"/>
    <property type="match status" value="1"/>
</dbReference>
<dbReference type="InterPro" id="IPR011330">
    <property type="entry name" value="Glyco_hydro/deAcase_b/a-brl"/>
</dbReference>
<dbReference type="Pfam" id="PF01074">
    <property type="entry name" value="Glyco_hydro_38N"/>
    <property type="match status" value="1"/>
</dbReference>
<dbReference type="SMART" id="SM00872">
    <property type="entry name" value="Alpha-mann_mid"/>
    <property type="match status" value="1"/>
</dbReference>
<evidence type="ECO:0000256" key="2">
    <source>
        <dbReference type="ARBA" id="ARBA00022723"/>
    </source>
</evidence>
<protein>
    <submittedName>
        <fullName evidence="6">Alpha-mannosidase</fullName>
    </submittedName>
</protein>
<dbReference type="SUPFAM" id="SSF88688">
    <property type="entry name" value="Families 57/38 glycoside transferase middle domain"/>
    <property type="match status" value="1"/>
</dbReference>
<evidence type="ECO:0000313" key="6">
    <source>
        <dbReference type="EMBL" id="PLR52128.1"/>
    </source>
</evidence>
<gene>
    <name evidence="6" type="ORF">CYR34_04605</name>
</gene>
<proteinExistence type="inferred from homology"/>
<comment type="caution">
    <text evidence="6">The sequence shown here is derived from an EMBL/GenBank/DDBJ whole genome shotgun (WGS) entry which is preliminary data.</text>
</comment>
<dbReference type="GO" id="GO:0009313">
    <property type="term" value="P:oligosaccharide catabolic process"/>
    <property type="evidence" value="ECO:0007669"/>
    <property type="project" value="TreeGrafter"/>
</dbReference>
<keyword evidence="4" id="KW-0326">Glycosidase</keyword>
<dbReference type="InterPro" id="IPR000602">
    <property type="entry name" value="Glyco_hydro_38_N"/>
</dbReference>
<dbReference type="Proteomes" id="UP000234626">
    <property type="component" value="Unassembled WGS sequence"/>
</dbReference>
<dbReference type="Gene3D" id="3.20.110.10">
    <property type="entry name" value="Glycoside hydrolase 38, N terminal domain"/>
    <property type="match status" value="1"/>
</dbReference>
<evidence type="ECO:0000259" key="5">
    <source>
        <dbReference type="SMART" id="SM00872"/>
    </source>
</evidence>
<dbReference type="InterPro" id="IPR011682">
    <property type="entry name" value="Glyco_hydro_38_C"/>
</dbReference>
<dbReference type="EMBL" id="PJZK01000003">
    <property type="protein sequence ID" value="PLR52128.1"/>
    <property type="molecule type" value="Genomic_DNA"/>
</dbReference>
<keyword evidence="3" id="KW-0378">Hydrolase</keyword>
<comment type="similarity">
    <text evidence="1">Belongs to the glycosyl hydrolase 38 family.</text>
</comment>
<feature type="domain" description="Glycoside hydrolase family 38 central" evidence="5">
    <location>
        <begin position="279"/>
        <end position="357"/>
    </location>
</feature>
<dbReference type="AlphaFoldDB" id="A0A2N5EQY8"/>
<dbReference type="InterPro" id="IPR037094">
    <property type="entry name" value="Glyco_hydro_38_cen_sf"/>
</dbReference>
<dbReference type="Gene3D" id="2.70.98.30">
    <property type="entry name" value="Golgi alpha-mannosidase II, domain 4"/>
    <property type="match status" value="1"/>
</dbReference>
<evidence type="ECO:0000256" key="4">
    <source>
        <dbReference type="ARBA" id="ARBA00023295"/>
    </source>
</evidence>
<keyword evidence="2" id="KW-0479">Metal-binding</keyword>
<dbReference type="InterPro" id="IPR011013">
    <property type="entry name" value="Gal_mutarotase_sf_dom"/>
</dbReference>
<dbReference type="Gene3D" id="1.20.1270.50">
    <property type="entry name" value="Glycoside hydrolase family 38, central domain"/>
    <property type="match status" value="1"/>
</dbReference>
<accession>A0A2N5EQY8</accession>
<name>A0A2N5EQY8_9GAMM</name>
<dbReference type="SUPFAM" id="SSF74650">
    <property type="entry name" value="Galactose mutarotase-like"/>
    <property type="match status" value="1"/>
</dbReference>
<sequence length="892" mass="100703">MKGLSQVYITPHMHWDREWYFTAEASRILLVNNMAEILDRLEQDAAYPCYVLDGQTAILEDYFAVCPENRERVRALVAAGRLVIGPWYTQTDTMIVSGESILRNLLYGLRDCRAFGAPMRIGYLPDSFGMSSQLPHLYNGFGIRRAMFWRGCSERHGTRHTEFLWQSRDGSEVAVQVLPLGYAIGKYLPADEEGLRKRLDDYFTVLENASLTQVILLPNGHDQMPLQQNIHEVLATLRRLYPRRTFVMGRFEPVFERIEALRPQLPVLRGEFNDGKYMRVHRTISSTRMDIKLAHAAIENKIVNQLEPLATIAWSLGFGYPHGLLEKLWKGILKNHAHDSISCCCSDQVHRDVMARFQRAEDQAESLFQFTLRKIADNMPALPGAPADALCMVNLMPFERHEVIMARVRLRAGRFAITDEQGDPVPYFICACRETDPGLVDRQIVHYGNYQPFMEYDIQLAQTLPPMGYRTLAIHPDVAGAALPAPSQTAAQLENPYYRIRVNANGTLTIRDRLTGCCYEQVLELEEGSDDGDEYDYSPSRQEWLRYSTESAVTTAIEHQPWQSIAHIRLRMAVPATLAQRAERRADGYIDVQCRVTLAHHSRRIDIAMTLDNQADDHRLRVLIPVPFTSQTLLADNQFGCITRPVNDSAMADWEAEGWKEAPVPVWQLMNFAALTDGKQGLALFTEGLREVEVISDRHNNSDHNTLALTLFRSVGMLGKASLLLRPGRPSGISLPTPDSQMRGRLQCAFSLFSFSGDPLAAGVMQQARAAMTPIRCYNKIPYDAMKLNPAPFCTPRHYSLLAMAESGPVLSALKKAEDREELVIRVYNPDEQQPLSGHLTSAHPITHWQETAMDEQPLATPPQAPGDVGRLAPCQSKTFSFRLSSPRHTSE</sequence>
<keyword evidence="7" id="KW-1185">Reference proteome</keyword>
<dbReference type="InterPro" id="IPR027291">
    <property type="entry name" value="Glyco_hydro_38_N_sf"/>
</dbReference>
<dbReference type="PANTHER" id="PTHR46017">
    <property type="entry name" value="ALPHA-MANNOSIDASE 2C1"/>
    <property type="match status" value="1"/>
</dbReference>
<dbReference type="GO" id="GO:0006013">
    <property type="term" value="P:mannose metabolic process"/>
    <property type="evidence" value="ECO:0007669"/>
    <property type="project" value="InterPro"/>
</dbReference>